<name>H0ENI4_GLAL7</name>
<reference evidence="1 2" key="1">
    <citation type="journal article" date="2012" name="Eukaryot. Cell">
        <title>Genome sequence of the fungus Glarea lozoyensis: the first genome sequence of a species from the Helotiaceae family.</title>
        <authorList>
            <person name="Youssar L."/>
            <person name="Gruening B.A."/>
            <person name="Erxleben A."/>
            <person name="Guenther S."/>
            <person name="Huettel W."/>
        </authorList>
    </citation>
    <scope>NUCLEOTIDE SEQUENCE [LARGE SCALE GENOMIC DNA]</scope>
    <source>
        <strain evidence="2">ATCC 74030 / MF5533</strain>
    </source>
</reference>
<organism evidence="1 2">
    <name type="scientific">Glarea lozoyensis (strain ATCC 74030 / MF5533)</name>
    <dbReference type="NCBI Taxonomy" id="1104152"/>
    <lineage>
        <taxon>Eukaryota</taxon>
        <taxon>Fungi</taxon>
        <taxon>Dikarya</taxon>
        <taxon>Ascomycota</taxon>
        <taxon>Pezizomycotina</taxon>
        <taxon>Leotiomycetes</taxon>
        <taxon>Helotiales</taxon>
        <taxon>Helotiaceae</taxon>
        <taxon>Glarea</taxon>
    </lineage>
</organism>
<sequence length="102" mass="11188">MAIDKIMRSCVSATSQSTVAFCSHRGGAAYDPRKRWLASQMIKINRESCVKLKVDNKDIASPSSGDRQQDPILSITPLENLVASQGNVLSILIDKANIWLTL</sequence>
<evidence type="ECO:0000313" key="2">
    <source>
        <dbReference type="Proteomes" id="UP000005446"/>
    </source>
</evidence>
<proteinExistence type="predicted"/>
<comment type="caution">
    <text evidence="1">The sequence shown here is derived from an EMBL/GenBank/DDBJ whole genome shotgun (WGS) entry which is preliminary data.</text>
</comment>
<dbReference type="InParanoid" id="H0ENI4"/>
<dbReference type="HOGENOM" id="CLU_2277793_0_0_1"/>
<protein>
    <submittedName>
        <fullName evidence="1">Uncharacterized protein</fullName>
    </submittedName>
</protein>
<dbReference type="EMBL" id="AGUE01000104">
    <property type="protein sequence ID" value="EHK99866.1"/>
    <property type="molecule type" value="Genomic_DNA"/>
</dbReference>
<evidence type="ECO:0000313" key="1">
    <source>
        <dbReference type="EMBL" id="EHK99866.1"/>
    </source>
</evidence>
<dbReference type="AlphaFoldDB" id="H0ENI4"/>
<accession>H0ENI4</accession>
<keyword evidence="2" id="KW-1185">Reference proteome</keyword>
<gene>
    <name evidence="1" type="ORF">M7I_4188</name>
</gene>
<dbReference type="Proteomes" id="UP000005446">
    <property type="component" value="Unassembled WGS sequence"/>
</dbReference>